<dbReference type="EMBL" id="JAEQNE010000002">
    <property type="protein sequence ID" value="MBL0391491.1"/>
    <property type="molecule type" value="Genomic_DNA"/>
</dbReference>
<gene>
    <name evidence="1" type="primary">mdcA</name>
    <name evidence="1" type="ORF">JJ685_10100</name>
</gene>
<name>A0A936YZP1_9BURK</name>
<evidence type="ECO:0000313" key="2">
    <source>
        <dbReference type="Proteomes" id="UP000599109"/>
    </source>
</evidence>
<dbReference type="PANTHER" id="PTHR43293">
    <property type="entry name" value="ACETATE COA-TRANSFERASE YDIF"/>
    <property type="match status" value="1"/>
</dbReference>
<dbReference type="InterPro" id="IPR005777">
    <property type="entry name" value="MadA"/>
</dbReference>
<evidence type="ECO:0000313" key="1">
    <source>
        <dbReference type="EMBL" id="MBL0391491.1"/>
    </source>
</evidence>
<sequence>MDRLNWNTKALNRADRLARARHALGTRLDGKLVATDAVVPLLESTLEAGDRVCLEGNNQKQADFLARSLRAVDPQQVHDLHMVQSVLALPEHLDLFESGVARRLDFSFSGPQGARLANLVSARRIEIGAIHTYLELFARYFVDLTPKVALVAAHAADAQGNLYTGPNTEDTPAIVEATAFSGGIVIAQVNELVDGATTKLPRVDIPADWVDFVVKAPRPNFIEPLFTRDPAQISEIQVLMAMMAIKGIYAEYGVQRLNHGIGFDTAAIELLLPTYAESLGLKGKICRHWALNPHPALIPAIEAGWVESIHSFGSELGMEEYIRARGDVFFTGADGSLRSNRAFCQAAGHYACDLFIGSTLQIDLDGNSSTATLGRITGFGGAPNMGADARGRRHASPAWLKAGREARAGRTGAAGTPRGQKLVVQMVETFREHMQPAFVERLDAWTLQEQAGMELPPIMIYGDDVTHILTEEGIANLLLVRNDEEREQAIRGVAGYTPVGLARDRRMVENLRDRGVIRRPEDLGIDPRMATRNLLAARSMRDLSDASGGLYRPPARFRNW</sequence>
<dbReference type="PANTHER" id="PTHR43293:SF2">
    <property type="entry name" value="MALONATE DECARBOXYLASE ALPHA SUBUNIT"/>
    <property type="match status" value="1"/>
</dbReference>
<dbReference type="GO" id="GO:0016740">
    <property type="term" value="F:transferase activity"/>
    <property type="evidence" value="ECO:0007669"/>
    <property type="project" value="InterPro"/>
</dbReference>
<proteinExistence type="predicted"/>
<dbReference type="SUPFAM" id="SSF100950">
    <property type="entry name" value="NagB/RpiA/CoA transferase-like"/>
    <property type="match status" value="2"/>
</dbReference>
<organism evidence="1 2">
    <name type="scientific">Ramlibacter monticola</name>
    <dbReference type="NCBI Taxonomy" id="1926872"/>
    <lineage>
        <taxon>Bacteria</taxon>
        <taxon>Pseudomonadati</taxon>
        <taxon>Pseudomonadota</taxon>
        <taxon>Betaproteobacteria</taxon>
        <taxon>Burkholderiales</taxon>
        <taxon>Comamonadaceae</taxon>
        <taxon>Ramlibacter</taxon>
    </lineage>
</organism>
<dbReference type="InterPro" id="IPR037171">
    <property type="entry name" value="NagB/RpiA_transferase-like"/>
</dbReference>
<keyword evidence="2" id="KW-1185">Reference proteome</keyword>
<dbReference type="AlphaFoldDB" id="A0A936YZP1"/>
<protein>
    <submittedName>
        <fullName evidence="1">Malonate decarboxylase subunit alpha</fullName>
    </submittedName>
</protein>
<dbReference type="RefSeq" id="WP_201674119.1">
    <property type="nucleotide sequence ID" value="NZ_JAEQNE010000002.1"/>
</dbReference>
<reference evidence="1 2" key="1">
    <citation type="journal article" date="2017" name="Int. J. Syst. Evol. Microbiol.">
        <title>Ramlibacter monticola sp. nov., isolated from forest soil.</title>
        <authorList>
            <person name="Chaudhary D.K."/>
            <person name="Kim J."/>
        </authorList>
    </citation>
    <scope>NUCLEOTIDE SEQUENCE [LARGE SCALE GENOMIC DNA]</scope>
    <source>
        <strain evidence="1 2">KACC 19175</strain>
    </source>
</reference>
<accession>A0A936YZP1</accession>
<dbReference type="Pfam" id="PF16957">
    <property type="entry name" value="Mal_decarbox_Al"/>
    <property type="match status" value="1"/>
</dbReference>
<dbReference type="Gene3D" id="3.40.1080.10">
    <property type="entry name" value="Glutaconate Coenzyme A-transferase"/>
    <property type="match status" value="1"/>
</dbReference>
<dbReference type="NCBIfam" id="TIGR01110">
    <property type="entry name" value="mdcA"/>
    <property type="match status" value="1"/>
</dbReference>
<dbReference type="Proteomes" id="UP000599109">
    <property type="component" value="Unassembled WGS sequence"/>
</dbReference>
<comment type="caution">
    <text evidence="1">The sequence shown here is derived from an EMBL/GenBank/DDBJ whole genome shotgun (WGS) entry which is preliminary data.</text>
</comment>